<accession>A0A6C8MYH7</accession>
<dbReference type="EMBL" id="QDCA01000003">
    <property type="protein sequence ID" value="KAA9534091.1"/>
    <property type="molecule type" value="Genomic_DNA"/>
</dbReference>
<keyword evidence="1" id="KW-0812">Transmembrane</keyword>
<gene>
    <name evidence="2" type="ORF">DCK33_08090</name>
</gene>
<reference evidence="2" key="1">
    <citation type="submission" date="2018-04" db="EMBL/GenBank/DDBJ databases">
        <title>Genome Analysis of a Prevalent Clone of Listeria monocytogenes Sequence Type 87 in China.</title>
        <authorList>
            <person name="Wang Y."/>
        </authorList>
    </citation>
    <scope>NUCLEOTIDE SEQUENCE</scope>
    <source>
        <strain evidence="2">ICDC_LM0449</strain>
    </source>
</reference>
<proteinExistence type="predicted"/>
<evidence type="ECO:0000313" key="2">
    <source>
        <dbReference type="EMBL" id="KAA9534091.1"/>
    </source>
</evidence>
<comment type="caution">
    <text evidence="2">The sequence shown here is derived from an EMBL/GenBank/DDBJ whole genome shotgun (WGS) entry which is preliminary data.</text>
</comment>
<protein>
    <submittedName>
        <fullName evidence="2">Uncharacterized protein</fullName>
    </submittedName>
</protein>
<organism evidence="2">
    <name type="scientific">Listeria monocytogenes</name>
    <dbReference type="NCBI Taxonomy" id="1639"/>
    <lineage>
        <taxon>Bacteria</taxon>
        <taxon>Bacillati</taxon>
        <taxon>Bacillota</taxon>
        <taxon>Bacilli</taxon>
        <taxon>Bacillales</taxon>
        <taxon>Listeriaceae</taxon>
        <taxon>Listeria</taxon>
    </lineage>
</organism>
<keyword evidence="1" id="KW-0472">Membrane</keyword>
<feature type="transmembrane region" description="Helical" evidence="1">
    <location>
        <begin position="34"/>
        <end position="57"/>
    </location>
</feature>
<dbReference type="AlphaFoldDB" id="A0A6C8MYH7"/>
<sequence length="60" mass="7222">MTKVRKERIMKILEWLQLVHRDEKGTPVIRVTDLLSILFFFIFVICLVLGSMFYFVMTVR</sequence>
<evidence type="ECO:0000256" key="1">
    <source>
        <dbReference type="SAM" id="Phobius"/>
    </source>
</evidence>
<name>A0A6C8MYH7_LISMN</name>
<dbReference type="RefSeq" id="WP_150884142.1">
    <property type="nucleotide sequence ID" value="NZ_QDCA01000003.1"/>
</dbReference>
<keyword evidence="1" id="KW-1133">Transmembrane helix</keyword>